<evidence type="ECO:0000256" key="4">
    <source>
        <dbReference type="ARBA" id="ARBA00022989"/>
    </source>
</evidence>
<evidence type="ECO:0000259" key="7">
    <source>
        <dbReference type="Pfam" id="PF13396"/>
    </source>
</evidence>
<keyword evidence="4 6" id="KW-1133">Transmembrane helix</keyword>
<keyword evidence="5 6" id="KW-0472">Membrane</keyword>
<evidence type="ECO:0000256" key="6">
    <source>
        <dbReference type="SAM" id="Phobius"/>
    </source>
</evidence>
<dbReference type="Pfam" id="PF13396">
    <property type="entry name" value="PLDc_N"/>
    <property type="match status" value="1"/>
</dbReference>
<evidence type="ECO:0000256" key="1">
    <source>
        <dbReference type="ARBA" id="ARBA00004651"/>
    </source>
</evidence>
<evidence type="ECO:0000313" key="9">
    <source>
        <dbReference type="Proteomes" id="UP000218615"/>
    </source>
</evidence>
<keyword evidence="9" id="KW-1185">Reference proteome</keyword>
<feature type="transmembrane region" description="Helical" evidence="6">
    <location>
        <begin position="7"/>
        <end position="29"/>
    </location>
</feature>
<comment type="subcellular location">
    <subcellularLocation>
        <location evidence="1">Cell membrane</location>
        <topology evidence="1">Multi-pass membrane protein</topology>
    </subcellularLocation>
</comment>
<reference evidence="9" key="1">
    <citation type="submission" date="2017-06" db="EMBL/GenBank/DDBJ databases">
        <authorList>
            <person name="Cremers G."/>
        </authorList>
    </citation>
    <scope>NUCLEOTIDE SEQUENCE [LARGE SCALE GENOMIC DNA]</scope>
</reference>
<feature type="transmembrane region" description="Helical" evidence="6">
    <location>
        <begin position="49"/>
        <end position="70"/>
    </location>
</feature>
<dbReference type="AlphaFoldDB" id="A0A284VMH7"/>
<gene>
    <name evidence="8" type="ORF">MNV_1840006</name>
</gene>
<evidence type="ECO:0000256" key="5">
    <source>
        <dbReference type="ARBA" id="ARBA00023136"/>
    </source>
</evidence>
<keyword evidence="3 6" id="KW-0812">Transmembrane</keyword>
<accession>A0A284VMH7</accession>
<sequence length="76" mass="8793">MIGISIGVMGIILILAVIVLLIFWLWMLIDCLKRPDEKFAIGGNNARLIWVLVIIFIGFIGALLYYFLIIKRNDWR</sequence>
<name>A0A284VMH7_9EURY</name>
<evidence type="ECO:0000256" key="2">
    <source>
        <dbReference type="ARBA" id="ARBA00022475"/>
    </source>
</evidence>
<organism evidence="8 9">
    <name type="scientific">Candidatus Methanoperedens nitratireducens</name>
    <dbReference type="NCBI Taxonomy" id="1392998"/>
    <lineage>
        <taxon>Archaea</taxon>
        <taxon>Methanobacteriati</taxon>
        <taxon>Methanobacteriota</taxon>
        <taxon>Stenosarchaea group</taxon>
        <taxon>Methanomicrobia</taxon>
        <taxon>Methanosarcinales</taxon>
        <taxon>ANME-2 cluster</taxon>
        <taxon>Candidatus Methanoperedentaceae</taxon>
        <taxon>Candidatus Methanoperedens</taxon>
    </lineage>
</organism>
<dbReference type="InterPro" id="IPR027379">
    <property type="entry name" value="CLS_N"/>
</dbReference>
<dbReference type="RefSeq" id="WP_256999988.1">
    <property type="nucleotide sequence ID" value="NZ_FZMP01000095.1"/>
</dbReference>
<protein>
    <recommendedName>
        <fullName evidence="7">Cardiolipin synthase N-terminal domain-containing protein</fullName>
    </recommendedName>
</protein>
<keyword evidence="2" id="KW-1003">Cell membrane</keyword>
<dbReference type="EMBL" id="FZMP01000095">
    <property type="protein sequence ID" value="SNQ60481.1"/>
    <property type="molecule type" value="Genomic_DNA"/>
</dbReference>
<evidence type="ECO:0000256" key="3">
    <source>
        <dbReference type="ARBA" id="ARBA00022692"/>
    </source>
</evidence>
<evidence type="ECO:0000313" key="8">
    <source>
        <dbReference type="EMBL" id="SNQ60481.1"/>
    </source>
</evidence>
<dbReference type="GO" id="GO:0005886">
    <property type="term" value="C:plasma membrane"/>
    <property type="evidence" value="ECO:0007669"/>
    <property type="project" value="UniProtKB-SubCell"/>
</dbReference>
<proteinExistence type="predicted"/>
<dbReference type="Proteomes" id="UP000218615">
    <property type="component" value="Unassembled WGS sequence"/>
</dbReference>
<feature type="domain" description="Cardiolipin synthase N-terminal" evidence="7">
    <location>
        <begin position="22"/>
        <end position="68"/>
    </location>
</feature>